<proteinExistence type="predicted"/>
<sequence length="467" mass="51857">MKKKFRYLFLSMSALVLAACGGNSGAEDSSDAAGTSSVVEESTPAADDAFAQYPAIDMGGRTIKIATWWDFFYDSRHNDPMDNPGVNNTETAQMELDNIRRIEEKYNVKIEFVNLGWEGIIDSINTSVVSGTPDYDIYTADLQFGLAPAMNGYAMALSDYASDYSDVMTDQTVMSPFETFGETYFFSETTIPTGGTYMLYNATMLDELGLEDPNTLFENGEWTWEKFHELAKATTRDTDGDGNIDVYGFGGVTTDTTNEFVASNGGTIASDLTEGLSSPEVVEALEFIYNMYNVDKIAKPYVEDWETNLLSWVDGSVAFAPVQAFNLITYGPDLSYDYRIVQWPQGPSGDGTTAGESFVNYYFIPKGVENPSDVYQVFEEFRNWFVFDESYRDNYDWIESAFTNTDDLDTALEIGAMGNGDLWKTSDVNGAVGEATYNIFTGEMTVSQAVESYKQLLQDGLDSFKSE</sequence>
<name>A0A9D2HZV0_9LACT</name>
<gene>
    <name evidence="2" type="ORF">H9948_06260</name>
</gene>
<dbReference type="PANTHER" id="PTHR43649">
    <property type="entry name" value="ARABINOSE-BINDING PROTEIN-RELATED"/>
    <property type="match status" value="1"/>
</dbReference>
<dbReference type="InterPro" id="IPR050490">
    <property type="entry name" value="Bact_solute-bd_prot1"/>
</dbReference>
<feature type="signal peptide" evidence="1">
    <location>
        <begin position="1"/>
        <end position="18"/>
    </location>
</feature>
<evidence type="ECO:0000313" key="2">
    <source>
        <dbReference type="EMBL" id="HJA90380.1"/>
    </source>
</evidence>
<organism evidence="2 3">
    <name type="scientific">Candidatus Jeotgalibaca merdavium</name>
    <dbReference type="NCBI Taxonomy" id="2838627"/>
    <lineage>
        <taxon>Bacteria</taxon>
        <taxon>Bacillati</taxon>
        <taxon>Bacillota</taxon>
        <taxon>Bacilli</taxon>
        <taxon>Lactobacillales</taxon>
        <taxon>Carnobacteriaceae</taxon>
        <taxon>Jeotgalibaca</taxon>
    </lineage>
</organism>
<dbReference type="InterPro" id="IPR006059">
    <property type="entry name" value="SBP"/>
</dbReference>
<dbReference type="Pfam" id="PF01547">
    <property type="entry name" value="SBP_bac_1"/>
    <property type="match status" value="1"/>
</dbReference>
<dbReference type="AlphaFoldDB" id="A0A9D2HZV0"/>
<dbReference type="PROSITE" id="PS51257">
    <property type="entry name" value="PROKAR_LIPOPROTEIN"/>
    <property type="match status" value="1"/>
</dbReference>
<reference evidence="2" key="2">
    <citation type="submission" date="2021-04" db="EMBL/GenBank/DDBJ databases">
        <authorList>
            <person name="Gilroy R."/>
        </authorList>
    </citation>
    <scope>NUCLEOTIDE SEQUENCE</scope>
    <source>
        <strain evidence="2">CHK171-505</strain>
    </source>
</reference>
<dbReference type="Proteomes" id="UP000886856">
    <property type="component" value="Unassembled WGS sequence"/>
</dbReference>
<dbReference type="EMBL" id="DWYW01000143">
    <property type="protein sequence ID" value="HJA90380.1"/>
    <property type="molecule type" value="Genomic_DNA"/>
</dbReference>
<evidence type="ECO:0000313" key="3">
    <source>
        <dbReference type="Proteomes" id="UP000886856"/>
    </source>
</evidence>
<dbReference type="PANTHER" id="PTHR43649:SF12">
    <property type="entry name" value="DIACETYLCHITOBIOSE BINDING PROTEIN DASA"/>
    <property type="match status" value="1"/>
</dbReference>
<reference evidence="2" key="1">
    <citation type="journal article" date="2021" name="PeerJ">
        <title>Extensive microbial diversity within the chicken gut microbiome revealed by metagenomics and culture.</title>
        <authorList>
            <person name="Gilroy R."/>
            <person name="Ravi A."/>
            <person name="Getino M."/>
            <person name="Pursley I."/>
            <person name="Horton D.L."/>
            <person name="Alikhan N.F."/>
            <person name="Baker D."/>
            <person name="Gharbi K."/>
            <person name="Hall N."/>
            <person name="Watson M."/>
            <person name="Adriaenssens E.M."/>
            <person name="Foster-Nyarko E."/>
            <person name="Jarju S."/>
            <person name="Secka A."/>
            <person name="Antonio M."/>
            <person name="Oren A."/>
            <person name="Chaudhuri R.R."/>
            <person name="La Ragione R."/>
            <person name="Hildebrand F."/>
            <person name="Pallen M.J."/>
        </authorList>
    </citation>
    <scope>NUCLEOTIDE SEQUENCE</scope>
    <source>
        <strain evidence="2">CHK171-505</strain>
    </source>
</reference>
<keyword evidence="1" id="KW-0732">Signal</keyword>
<dbReference type="Gene3D" id="3.40.190.10">
    <property type="entry name" value="Periplasmic binding protein-like II"/>
    <property type="match status" value="1"/>
</dbReference>
<feature type="chain" id="PRO_5039017292" evidence="1">
    <location>
        <begin position="19"/>
        <end position="467"/>
    </location>
</feature>
<evidence type="ECO:0000256" key="1">
    <source>
        <dbReference type="SAM" id="SignalP"/>
    </source>
</evidence>
<dbReference type="SUPFAM" id="SSF53850">
    <property type="entry name" value="Periplasmic binding protein-like II"/>
    <property type="match status" value="1"/>
</dbReference>
<comment type="caution">
    <text evidence="2">The sequence shown here is derived from an EMBL/GenBank/DDBJ whole genome shotgun (WGS) entry which is preliminary data.</text>
</comment>
<protein>
    <submittedName>
        <fullName evidence="2">Extracellular solute-binding protein</fullName>
    </submittedName>
</protein>
<accession>A0A9D2HZV0</accession>